<dbReference type="RefSeq" id="WP_137059669.1">
    <property type="nucleotide sequence ID" value="NZ_SZOD01001385.1"/>
</dbReference>
<evidence type="ECO:0000313" key="2">
    <source>
        <dbReference type="Proteomes" id="UP000305524"/>
    </source>
</evidence>
<sequence>MSGYSKIILSNGNEYIVPIQPSVLIEKELINKDGEIYNKFILVPQIDAETGNKMHVTLNPQHIVTIEEANIKIQPNVPSVFRMETSNERLQRKHP</sequence>
<name>A0A4U2ZTC0_BACMY</name>
<gene>
    <name evidence="1" type="ORF">FC701_34760</name>
</gene>
<dbReference type="AlphaFoldDB" id="A0A4U2ZTC0"/>
<dbReference type="EMBL" id="SZOD01001385">
    <property type="protein sequence ID" value="TKI77682.1"/>
    <property type="molecule type" value="Genomic_DNA"/>
</dbReference>
<comment type="caution">
    <text evidence="1">The sequence shown here is derived from an EMBL/GenBank/DDBJ whole genome shotgun (WGS) entry which is preliminary data.</text>
</comment>
<evidence type="ECO:0000313" key="1">
    <source>
        <dbReference type="EMBL" id="TKI77682.1"/>
    </source>
</evidence>
<reference evidence="1 2" key="1">
    <citation type="journal article" date="2019" name="Environ. Microbiol.">
        <title>An active ?-lactamase is a part of an orchestrated cell wall stress resistance network of Bacillus subtilis and related rhizosphere species.</title>
        <authorList>
            <person name="Bucher T."/>
            <person name="Keren-Paz A."/>
            <person name="Hausser J."/>
            <person name="Olender T."/>
            <person name="Cytryn E."/>
            <person name="Kolodkin-Gal I."/>
        </authorList>
    </citation>
    <scope>NUCLEOTIDE SEQUENCE [LARGE SCALE GENOMIC DNA]</scope>
    <source>
        <strain evidence="1 2">I186</strain>
    </source>
</reference>
<proteinExistence type="predicted"/>
<protein>
    <submittedName>
        <fullName evidence="1">Uncharacterized protein</fullName>
    </submittedName>
</protein>
<accession>A0A4U2ZTC0</accession>
<organism evidence="1 2">
    <name type="scientific">Bacillus mycoides</name>
    <dbReference type="NCBI Taxonomy" id="1405"/>
    <lineage>
        <taxon>Bacteria</taxon>
        <taxon>Bacillati</taxon>
        <taxon>Bacillota</taxon>
        <taxon>Bacilli</taxon>
        <taxon>Bacillales</taxon>
        <taxon>Bacillaceae</taxon>
        <taxon>Bacillus</taxon>
        <taxon>Bacillus cereus group</taxon>
    </lineage>
</organism>
<dbReference type="Proteomes" id="UP000305524">
    <property type="component" value="Unassembled WGS sequence"/>
</dbReference>